<accession>A0AAN9P151</accession>
<comment type="caution">
    <text evidence="1">The sequence shown here is derived from an EMBL/GenBank/DDBJ whole genome shotgun (WGS) entry which is preliminary data.</text>
</comment>
<dbReference type="EMBL" id="JAYWIO010000002">
    <property type="protein sequence ID" value="KAK7282499.1"/>
    <property type="molecule type" value="Genomic_DNA"/>
</dbReference>
<gene>
    <name evidence="1" type="ORF">RIF29_11329</name>
</gene>
<evidence type="ECO:0000313" key="1">
    <source>
        <dbReference type="EMBL" id="KAK7282499.1"/>
    </source>
</evidence>
<dbReference type="AlphaFoldDB" id="A0AAN9P151"/>
<name>A0AAN9P151_CROPI</name>
<evidence type="ECO:0000313" key="2">
    <source>
        <dbReference type="Proteomes" id="UP001372338"/>
    </source>
</evidence>
<sequence length="134" mass="14289">MLNVIECALAQESFGDYVDMLNSFLASASSNRETLVAIVPVLIPNFGLSIIPFKDILQSDGDSDVLVEYVDLLNSHLTSAAAHSPILLSSEHGVVVDSGIPVLGNNPRVSIEDEFLKLCPKSTFASLGNEAEVT</sequence>
<proteinExistence type="predicted"/>
<dbReference type="Proteomes" id="UP001372338">
    <property type="component" value="Unassembled WGS sequence"/>
</dbReference>
<reference evidence="1 2" key="1">
    <citation type="submission" date="2024-01" db="EMBL/GenBank/DDBJ databases">
        <title>The genomes of 5 underutilized Papilionoideae crops provide insights into root nodulation and disease resistanc.</title>
        <authorList>
            <person name="Yuan L."/>
        </authorList>
    </citation>
    <scope>NUCLEOTIDE SEQUENCE [LARGE SCALE GENOMIC DNA]</scope>
    <source>
        <strain evidence="1">ZHUSHIDOU_FW_LH</strain>
        <tissue evidence="1">Leaf</tissue>
    </source>
</reference>
<organism evidence="1 2">
    <name type="scientific">Crotalaria pallida</name>
    <name type="common">Smooth rattlebox</name>
    <name type="synonym">Crotalaria striata</name>
    <dbReference type="NCBI Taxonomy" id="3830"/>
    <lineage>
        <taxon>Eukaryota</taxon>
        <taxon>Viridiplantae</taxon>
        <taxon>Streptophyta</taxon>
        <taxon>Embryophyta</taxon>
        <taxon>Tracheophyta</taxon>
        <taxon>Spermatophyta</taxon>
        <taxon>Magnoliopsida</taxon>
        <taxon>eudicotyledons</taxon>
        <taxon>Gunneridae</taxon>
        <taxon>Pentapetalae</taxon>
        <taxon>rosids</taxon>
        <taxon>fabids</taxon>
        <taxon>Fabales</taxon>
        <taxon>Fabaceae</taxon>
        <taxon>Papilionoideae</taxon>
        <taxon>50 kb inversion clade</taxon>
        <taxon>genistoids sensu lato</taxon>
        <taxon>core genistoids</taxon>
        <taxon>Crotalarieae</taxon>
        <taxon>Crotalaria</taxon>
    </lineage>
</organism>
<keyword evidence="2" id="KW-1185">Reference proteome</keyword>
<protein>
    <submittedName>
        <fullName evidence="1">Uncharacterized protein</fullName>
    </submittedName>
</protein>